<accession>A0A1Y0B2I9</accession>
<reference evidence="1" key="1">
    <citation type="submission" date="2017-03" db="EMBL/GenBank/DDBJ databases">
        <title>The mitochondrial genome of the carnivorous plant Utricularia reniformis (Lentibulariaceae): structure, comparative analysis and evolutionary landmarks.</title>
        <authorList>
            <person name="Silva S.R."/>
            <person name="Alvarenga D.O."/>
            <person name="Michael T.P."/>
            <person name="Miranda V.F.O."/>
            <person name="Varani A.M."/>
        </authorList>
    </citation>
    <scope>NUCLEOTIDE SEQUENCE</scope>
</reference>
<keyword evidence="1" id="KW-0496">Mitochondrion</keyword>
<gene>
    <name evidence="1" type="ORF">AEK19_MT1416</name>
</gene>
<organism evidence="1">
    <name type="scientific">Utricularia reniformis</name>
    <dbReference type="NCBI Taxonomy" id="192314"/>
    <lineage>
        <taxon>Eukaryota</taxon>
        <taxon>Viridiplantae</taxon>
        <taxon>Streptophyta</taxon>
        <taxon>Embryophyta</taxon>
        <taxon>Tracheophyta</taxon>
        <taxon>Spermatophyta</taxon>
        <taxon>Magnoliopsida</taxon>
        <taxon>eudicotyledons</taxon>
        <taxon>Gunneridae</taxon>
        <taxon>Pentapetalae</taxon>
        <taxon>asterids</taxon>
        <taxon>lamiids</taxon>
        <taxon>Lamiales</taxon>
        <taxon>Lentibulariaceae</taxon>
        <taxon>Utricularia</taxon>
    </lineage>
</organism>
<protein>
    <submittedName>
        <fullName evidence="1">Uncharacterized protein</fullName>
    </submittedName>
</protein>
<proteinExistence type="predicted"/>
<sequence length="57" mass="6456">MSLMDPISSLLSLVKPSIYRLSRSIPFPCPIWYPPLCKIGRSLRVISLFTAYIQAKS</sequence>
<name>A0A1Y0B2I9_9LAMI</name>
<evidence type="ECO:0000313" key="1">
    <source>
        <dbReference type="EMBL" id="ART31610.1"/>
    </source>
</evidence>
<dbReference type="EMBL" id="KY774314">
    <property type="protein sequence ID" value="ART31610.1"/>
    <property type="molecule type" value="Genomic_DNA"/>
</dbReference>
<geneLocation type="mitochondrion" evidence="1"/>
<dbReference type="AlphaFoldDB" id="A0A1Y0B2I9"/>